<feature type="domain" description="Insulin-like" evidence="7">
    <location>
        <begin position="30"/>
        <end position="100"/>
    </location>
</feature>
<gene>
    <name evidence="8" type="ORF">CEXT_183721</name>
</gene>
<dbReference type="InterPro" id="IPR022352">
    <property type="entry name" value="Ins/IGF/rlx"/>
</dbReference>
<comment type="caution">
    <text evidence="8">The sequence shown here is derived from an EMBL/GenBank/DDBJ whole genome shotgun (WGS) entry which is preliminary data.</text>
</comment>
<evidence type="ECO:0000256" key="4">
    <source>
        <dbReference type="ARBA" id="ARBA00022729"/>
    </source>
</evidence>
<dbReference type="EMBL" id="BPLR01002233">
    <property type="protein sequence ID" value="GIX71573.1"/>
    <property type="molecule type" value="Genomic_DNA"/>
</dbReference>
<evidence type="ECO:0000259" key="7">
    <source>
        <dbReference type="SMART" id="SM00078"/>
    </source>
</evidence>
<dbReference type="GO" id="GO:0005576">
    <property type="term" value="C:extracellular region"/>
    <property type="evidence" value="ECO:0007669"/>
    <property type="project" value="InterPro"/>
</dbReference>
<dbReference type="Gene3D" id="1.10.100.10">
    <property type="entry name" value="Insulin-like"/>
    <property type="match status" value="1"/>
</dbReference>
<keyword evidence="5" id="KW-1015">Disulfide bond</keyword>
<keyword evidence="3" id="KW-0165">Cleavage on pair of basic residues</keyword>
<evidence type="ECO:0000313" key="9">
    <source>
        <dbReference type="Proteomes" id="UP001054945"/>
    </source>
</evidence>
<dbReference type="PANTHER" id="PTHR13647">
    <property type="entry name" value="INSULIN-LIKE PEPTIDE 2-RELATED"/>
    <property type="match status" value="1"/>
</dbReference>
<feature type="chain" id="PRO_5043484068" description="Insulin-like domain-containing protein" evidence="6">
    <location>
        <begin position="24"/>
        <end position="103"/>
    </location>
</feature>
<dbReference type="AlphaFoldDB" id="A0AAV4MGV9"/>
<reference evidence="8 9" key="1">
    <citation type="submission" date="2021-06" db="EMBL/GenBank/DDBJ databases">
        <title>Caerostris extrusa draft genome.</title>
        <authorList>
            <person name="Kono N."/>
            <person name="Arakawa K."/>
        </authorList>
    </citation>
    <scope>NUCLEOTIDE SEQUENCE [LARGE SCALE GENOMIC DNA]</scope>
</reference>
<accession>A0AAV4MGV9</accession>
<keyword evidence="4 6" id="KW-0732">Signal</keyword>
<dbReference type="PRINTS" id="PR00276">
    <property type="entry name" value="INSULINFAMLY"/>
</dbReference>
<protein>
    <recommendedName>
        <fullName evidence="7">Insulin-like domain-containing protein</fullName>
    </recommendedName>
</protein>
<evidence type="ECO:0000256" key="1">
    <source>
        <dbReference type="ARBA" id="ARBA00009034"/>
    </source>
</evidence>
<dbReference type="PANTHER" id="PTHR13647:SF4">
    <property type="entry name" value="INSULIN-LIKE PEPTIDE 1-RELATED"/>
    <property type="match status" value="1"/>
</dbReference>
<dbReference type="GO" id="GO:0005179">
    <property type="term" value="F:hormone activity"/>
    <property type="evidence" value="ECO:0007669"/>
    <property type="project" value="InterPro"/>
</dbReference>
<organism evidence="8 9">
    <name type="scientific">Caerostris extrusa</name>
    <name type="common">Bark spider</name>
    <name type="synonym">Caerostris bankana</name>
    <dbReference type="NCBI Taxonomy" id="172846"/>
    <lineage>
        <taxon>Eukaryota</taxon>
        <taxon>Metazoa</taxon>
        <taxon>Ecdysozoa</taxon>
        <taxon>Arthropoda</taxon>
        <taxon>Chelicerata</taxon>
        <taxon>Arachnida</taxon>
        <taxon>Araneae</taxon>
        <taxon>Araneomorphae</taxon>
        <taxon>Entelegynae</taxon>
        <taxon>Araneoidea</taxon>
        <taxon>Araneidae</taxon>
        <taxon>Caerostris</taxon>
    </lineage>
</organism>
<name>A0AAV4MGV9_CAEEX</name>
<dbReference type="CDD" id="cd04366">
    <property type="entry name" value="IlGF_insulin_bombyxin_like"/>
    <property type="match status" value="1"/>
</dbReference>
<dbReference type="Pfam" id="PF00049">
    <property type="entry name" value="Insulin"/>
    <property type="match status" value="1"/>
</dbReference>
<feature type="signal peptide" evidence="6">
    <location>
        <begin position="1"/>
        <end position="23"/>
    </location>
</feature>
<dbReference type="Proteomes" id="UP001054945">
    <property type="component" value="Unassembled WGS sequence"/>
</dbReference>
<keyword evidence="9" id="KW-1185">Reference proteome</keyword>
<evidence type="ECO:0000256" key="6">
    <source>
        <dbReference type="SAM" id="SignalP"/>
    </source>
</evidence>
<evidence type="ECO:0000256" key="5">
    <source>
        <dbReference type="ARBA" id="ARBA00023157"/>
    </source>
</evidence>
<sequence>MVMKVSVLVFVMLCMVMTDFVRTVEQQGYVRACGRSLSQLLNFVCRGHYHEPSLNKRNSDSYYIEGNDTSIIHGPIREKRGVVNECCRQPCRFAVLRSYCGSR</sequence>
<dbReference type="InterPro" id="IPR016179">
    <property type="entry name" value="Insulin-like"/>
</dbReference>
<proteinExistence type="inferred from homology"/>
<evidence type="ECO:0000256" key="2">
    <source>
        <dbReference type="ARBA" id="ARBA00011207"/>
    </source>
</evidence>
<dbReference type="SUPFAM" id="SSF56994">
    <property type="entry name" value="Insulin-like"/>
    <property type="match status" value="1"/>
</dbReference>
<dbReference type="SMART" id="SM00078">
    <property type="entry name" value="IlGF"/>
    <property type="match status" value="1"/>
</dbReference>
<dbReference type="InterPro" id="IPR036438">
    <property type="entry name" value="Insulin-like_sf"/>
</dbReference>
<comment type="similarity">
    <text evidence="1">Belongs to the insulin family.</text>
</comment>
<evidence type="ECO:0000313" key="8">
    <source>
        <dbReference type="EMBL" id="GIX71573.1"/>
    </source>
</evidence>
<evidence type="ECO:0000256" key="3">
    <source>
        <dbReference type="ARBA" id="ARBA00022685"/>
    </source>
</evidence>
<comment type="subunit">
    <text evidence="2">Heterodimer of a B chain and an A chain linked by two disulfide bonds.</text>
</comment>